<accession>A0A9X4RJ19</accession>
<dbReference type="InterPro" id="IPR021522">
    <property type="entry name" value="MctB"/>
</dbReference>
<dbReference type="Pfam" id="PF11382">
    <property type="entry name" value="MctB"/>
    <property type="match status" value="1"/>
</dbReference>
<proteinExistence type="predicted"/>
<sequence>MISLRHHVISLAAVFLALAVGVVLGSSTLSNGLLSGLSSDKSELQDQVHALQGQVNNQQQQLNSADIFDSAISGRVVHDALAQHSVVIFTAPDARRPDVDAVAKTIEAAGGSVAGRVGLTDSFVSLTGADKLRSTIANVIPAGVQLSTAAVDPGSLAGDLLGSVLLLNPQNNQTQSTPQERDLAMQTLRSGGFIAYDDGAVKPAQLALVITGGAAKGGDGNTGATVARFAAGLDGRGGGTVLAGATGSADGNAAVAMARSDAAISSKVSTVDDVDHSSGQITTVLALQQQLDNKAGKYGTGVGADAVTVGS</sequence>
<dbReference type="AlphaFoldDB" id="A0A9X4RJ19"/>
<evidence type="ECO:0000313" key="2">
    <source>
        <dbReference type="EMBL" id="MDG3016686.1"/>
    </source>
</evidence>
<keyword evidence="3" id="KW-1185">Reference proteome</keyword>
<protein>
    <submittedName>
        <fullName evidence="2">Copper transporter</fullName>
    </submittedName>
</protein>
<name>A0A9X4RJ19_9ACTN</name>
<dbReference type="EMBL" id="JANRHA010000016">
    <property type="protein sequence ID" value="MDG3016686.1"/>
    <property type="molecule type" value="Genomic_DNA"/>
</dbReference>
<dbReference type="RefSeq" id="WP_332520631.1">
    <property type="nucleotide sequence ID" value="NZ_JANRHA010000016.1"/>
</dbReference>
<evidence type="ECO:0000256" key="1">
    <source>
        <dbReference type="SAM" id="Coils"/>
    </source>
</evidence>
<gene>
    <name evidence="2" type="ORF">NVS88_19220</name>
</gene>
<dbReference type="Proteomes" id="UP001152755">
    <property type="component" value="Unassembled WGS sequence"/>
</dbReference>
<dbReference type="GO" id="GO:0055070">
    <property type="term" value="P:copper ion homeostasis"/>
    <property type="evidence" value="ECO:0007669"/>
    <property type="project" value="InterPro"/>
</dbReference>
<comment type="caution">
    <text evidence="2">The sequence shown here is derived from an EMBL/GenBank/DDBJ whole genome shotgun (WGS) entry which is preliminary data.</text>
</comment>
<evidence type="ECO:0000313" key="3">
    <source>
        <dbReference type="Proteomes" id="UP001152755"/>
    </source>
</evidence>
<organism evidence="2 3">
    <name type="scientific">Speluncibacter jeojiensis</name>
    <dbReference type="NCBI Taxonomy" id="2710754"/>
    <lineage>
        <taxon>Bacteria</taxon>
        <taxon>Bacillati</taxon>
        <taxon>Actinomycetota</taxon>
        <taxon>Actinomycetes</taxon>
        <taxon>Mycobacteriales</taxon>
        <taxon>Speluncibacteraceae</taxon>
        <taxon>Speluncibacter</taxon>
    </lineage>
</organism>
<keyword evidence="1" id="KW-0175">Coiled coil</keyword>
<feature type="coiled-coil region" evidence="1">
    <location>
        <begin position="34"/>
        <end position="61"/>
    </location>
</feature>
<reference evidence="2" key="1">
    <citation type="submission" date="2022-08" db="EMBL/GenBank/DDBJ databases">
        <title>Genome analysis of Corynebacteriales strain.</title>
        <authorList>
            <person name="Lee S.D."/>
        </authorList>
    </citation>
    <scope>NUCLEOTIDE SEQUENCE</scope>
    <source>
        <strain evidence="2">D3-21</strain>
    </source>
</reference>
<dbReference type="GO" id="GO:0016020">
    <property type="term" value="C:membrane"/>
    <property type="evidence" value="ECO:0007669"/>
    <property type="project" value="InterPro"/>
</dbReference>